<name>A0A0A9XVY0_LYGHE</name>
<protein>
    <recommendedName>
        <fullName evidence="3 8">Pre-mRNA-splicing factor SLU7</fullName>
    </recommendedName>
</protein>
<evidence type="ECO:0000256" key="1">
    <source>
        <dbReference type="ARBA" id="ARBA00004123"/>
    </source>
</evidence>
<evidence type="ECO:0000313" key="11">
    <source>
        <dbReference type="EMBL" id="JAG24059.1"/>
    </source>
</evidence>
<keyword evidence="7 8" id="KW-0539">Nucleus</keyword>
<dbReference type="Pfam" id="PF11708">
    <property type="entry name" value="Slu7"/>
    <property type="match status" value="1"/>
</dbReference>
<comment type="function">
    <text evidence="8">Involved in pre-mRNA splicing.</text>
</comment>
<accession>A0A0A9XVY0</accession>
<reference evidence="11" key="1">
    <citation type="journal article" date="2014" name="PLoS ONE">
        <title>Transcriptome-Based Identification of ABC Transporters in the Western Tarnished Plant Bug Lygus hesperus.</title>
        <authorList>
            <person name="Hull J.J."/>
            <person name="Chaney K."/>
            <person name="Geib S.M."/>
            <person name="Fabrick J.A."/>
            <person name="Brent C.S."/>
            <person name="Walsh D."/>
            <person name="Lavine L.C."/>
        </authorList>
    </citation>
    <scope>NUCLEOTIDE SEQUENCE</scope>
</reference>
<comment type="subcellular location">
    <subcellularLocation>
        <location evidence="1 8">Nucleus</location>
    </subcellularLocation>
</comment>
<dbReference type="GO" id="GO:0000398">
    <property type="term" value="P:mRNA splicing, via spliceosome"/>
    <property type="evidence" value="ECO:0007669"/>
    <property type="project" value="UniProtKB-UniRule"/>
</dbReference>
<keyword evidence="5 8" id="KW-0747">Spliceosome</keyword>
<dbReference type="PANTHER" id="PTHR12942">
    <property type="entry name" value="STEP II SPLICING FACTOR SLU7"/>
    <property type="match status" value="1"/>
</dbReference>
<evidence type="ECO:0000256" key="3">
    <source>
        <dbReference type="ARBA" id="ARBA00021377"/>
    </source>
</evidence>
<feature type="compositionally biased region" description="Basic and acidic residues" evidence="9">
    <location>
        <begin position="1"/>
        <end position="15"/>
    </location>
</feature>
<dbReference type="PANTHER" id="PTHR12942:SF2">
    <property type="entry name" value="PRE-MRNA-SPLICING FACTOR SLU7"/>
    <property type="match status" value="1"/>
</dbReference>
<feature type="non-terminal residue" evidence="11">
    <location>
        <position position="159"/>
    </location>
</feature>
<comment type="similarity">
    <text evidence="2 8">Belongs to the SLU7 family.</text>
</comment>
<evidence type="ECO:0000256" key="6">
    <source>
        <dbReference type="ARBA" id="ARBA00023187"/>
    </source>
</evidence>
<reference evidence="11" key="2">
    <citation type="submission" date="2014-07" db="EMBL/GenBank/DDBJ databases">
        <authorList>
            <person name="Hull J."/>
        </authorList>
    </citation>
    <scope>NUCLEOTIDE SEQUENCE</scope>
</reference>
<feature type="non-terminal residue" evidence="11">
    <location>
        <position position="1"/>
    </location>
</feature>
<feature type="region of interest" description="Disordered" evidence="9">
    <location>
        <begin position="1"/>
        <end position="64"/>
    </location>
</feature>
<evidence type="ECO:0000259" key="10">
    <source>
        <dbReference type="Pfam" id="PF11708"/>
    </source>
</evidence>
<dbReference type="InterPro" id="IPR021715">
    <property type="entry name" value="Slu7_dom"/>
</dbReference>
<feature type="domain" description="Pre-mRNA-splicing factor SLU7" evidence="10">
    <location>
        <begin position="17"/>
        <end position="158"/>
    </location>
</feature>
<evidence type="ECO:0000256" key="5">
    <source>
        <dbReference type="ARBA" id="ARBA00022728"/>
    </source>
</evidence>
<keyword evidence="4 8" id="KW-0507">mRNA processing</keyword>
<evidence type="ECO:0000256" key="4">
    <source>
        <dbReference type="ARBA" id="ARBA00022664"/>
    </source>
</evidence>
<dbReference type="GO" id="GO:0030628">
    <property type="term" value="F:pre-mRNA 3'-splice site binding"/>
    <property type="evidence" value="ECO:0007669"/>
    <property type="project" value="UniProtKB-UniRule"/>
</dbReference>
<dbReference type="EMBL" id="GBHO01019545">
    <property type="protein sequence ID" value="JAG24059.1"/>
    <property type="molecule type" value="Transcribed_RNA"/>
</dbReference>
<dbReference type="AlphaFoldDB" id="A0A0A9XVY0"/>
<evidence type="ECO:0000256" key="7">
    <source>
        <dbReference type="ARBA" id="ARBA00023242"/>
    </source>
</evidence>
<gene>
    <name evidence="11" type="primary">slu7</name>
    <name evidence="11" type="ORF">CM83_103067</name>
</gene>
<feature type="compositionally biased region" description="Low complexity" evidence="9">
    <location>
        <begin position="25"/>
        <end position="38"/>
    </location>
</feature>
<feature type="compositionally biased region" description="Acidic residues" evidence="9">
    <location>
        <begin position="44"/>
        <end position="63"/>
    </location>
</feature>
<organism evidence="11">
    <name type="scientific">Lygus hesperus</name>
    <name type="common">Western plant bug</name>
    <dbReference type="NCBI Taxonomy" id="30085"/>
    <lineage>
        <taxon>Eukaryota</taxon>
        <taxon>Metazoa</taxon>
        <taxon>Ecdysozoa</taxon>
        <taxon>Arthropoda</taxon>
        <taxon>Hexapoda</taxon>
        <taxon>Insecta</taxon>
        <taxon>Pterygota</taxon>
        <taxon>Neoptera</taxon>
        <taxon>Paraneoptera</taxon>
        <taxon>Hemiptera</taxon>
        <taxon>Heteroptera</taxon>
        <taxon>Panheteroptera</taxon>
        <taxon>Cimicomorpha</taxon>
        <taxon>Miridae</taxon>
        <taxon>Mirini</taxon>
        <taxon>Lygus</taxon>
    </lineage>
</organism>
<proteinExistence type="inferred from homology"/>
<comment type="subunit">
    <text evidence="8">Associated with the spliceosome.</text>
</comment>
<dbReference type="GO" id="GO:0005681">
    <property type="term" value="C:spliceosomal complex"/>
    <property type="evidence" value="ECO:0007669"/>
    <property type="project" value="UniProtKB-UniRule"/>
</dbReference>
<keyword evidence="6 8" id="KW-0508">mRNA splicing</keyword>
<evidence type="ECO:0000256" key="9">
    <source>
        <dbReference type="SAM" id="MobiDB-lite"/>
    </source>
</evidence>
<dbReference type="InterPro" id="IPR039974">
    <property type="entry name" value="Splicing_factor_SLU7"/>
</dbReference>
<evidence type="ECO:0000256" key="8">
    <source>
        <dbReference type="RuleBase" id="RU367071"/>
    </source>
</evidence>
<evidence type="ECO:0000256" key="2">
    <source>
        <dbReference type="ARBA" id="ARBA00007203"/>
    </source>
</evidence>
<sequence length="159" mass="17874">LKREKQSRAVEKELRNQTTTGATVGSESSGGVDGGSSSKRATDDAESNDSSDDDSVDDNDDDLRDTGALIANIDETNKQTVRNLRIREDTAKYLRNLDLDSSYYDPKTRVMRGNPYENTDIHRIDNYRGDVELRSRGDIEELQRMEQFAKNAAMYGESI</sequence>